<dbReference type="PROSITE" id="PS50109">
    <property type="entry name" value="HIS_KIN"/>
    <property type="match status" value="1"/>
</dbReference>
<proteinExistence type="predicted"/>
<evidence type="ECO:0000256" key="2">
    <source>
        <dbReference type="ARBA" id="ARBA00012438"/>
    </source>
</evidence>
<dbReference type="AlphaFoldDB" id="A0AAW7PN48"/>
<dbReference type="PANTHER" id="PTHR43065:SF10">
    <property type="entry name" value="PEROXIDE STRESS-ACTIVATED HISTIDINE KINASE MAK3"/>
    <property type="match status" value="1"/>
</dbReference>
<keyword evidence="8" id="KW-0902">Two-component regulatory system</keyword>
<evidence type="ECO:0000256" key="1">
    <source>
        <dbReference type="ARBA" id="ARBA00000085"/>
    </source>
</evidence>
<dbReference type="PRINTS" id="PR00344">
    <property type="entry name" value="BCTRLSENSOR"/>
</dbReference>
<dbReference type="Proteomes" id="UP001171529">
    <property type="component" value="Unassembled WGS sequence"/>
</dbReference>
<keyword evidence="5" id="KW-0547">Nucleotide-binding</keyword>
<keyword evidence="9" id="KW-0472">Membrane</keyword>
<keyword evidence="6 11" id="KW-0418">Kinase</keyword>
<keyword evidence="9" id="KW-0812">Transmembrane</keyword>
<gene>
    <name evidence="11" type="ORF">O8C91_01255</name>
</gene>
<dbReference type="RefSeq" id="WP_152058490.1">
    <property type="nucleotide sequence ID" value="NZ_CABVSS010000004.1"/>
</dbReference>
<keyword evidence="7" id="KW-0067">ATP-binding</keyword>
<dbReference type="GO" id="GO:0000155">
    <property type="term" value="F:phosphorelay sensor kinase activity"/>
    <property type="evidence" value="ECO:0007669"/>
    <property type="project" value="InterPro"/>
</dbReference>
<name>A0AAW7PN48_9BACT</name>
<feature type="transmembrane region" description="Helical" evidence="9">
    <location>
        <begin position="142"/>
        <end position="164"/>
    </location>
</feature>
<dbReference type="EC" id="2.7.13.3" evidence="2"/>
<reference evidence="11" key="1">
    <citation type="submission" date="2022-12" db="EMBL/GenBank/DDBJ databases">
        <authorList>
            <person name="Uljanovas D."/>
        </authorList>
    </citation>
    <scope>NUCLEOTIDE SEQUENCE</scope>
    <source>
        <strain evidence="11">RCM39</strain>
    </source>
</reference>
<evidence type="ECO:0000313" key="12">
    <source>
        <dbReference type="Proteomes" id="UP001171529"/>
    </source>
</evidence>
<evidence type="ECO:0000256" key="6">
    <source>
        <dbReference type="ARBA" id="ARBA00022777"/>
    </source>
</evidence>
<dbReference type="PANTHER" id="PTHR43065">
    <property type="entry name" value="SENSOR HISTIDINE KINASE"/>
    <property type="match status" value="1"/>
</dbReference>
<dbReference type="SUPFAM" id="SSF47384">
    <property type="entry name" value="Homodimeric domain of signal transducing histidine kinase"/>
    <property type="match status" value="1"/>
</dbReference>
<evidence type="ECO:0000256" key="5">
    <source>
        <dbReference type="ARBA" id="ARBA00022741"/>
    </source>
</evidence>
<dbReference type="SMART" id="SM00387">
    <property type="entry name" value="HATPase_c"/>
    <property type="match status" value="1"/>
</dbReference>
<feature type="transmembrane region" description="Helical" evidence="9">
    <location>
        <begin position="6"/>
        <end position="27"/>
    </location>
</feature>
<organism evidence="11 12">
    <name type="scientific">Aliarcobacter butzleri</name>
    <dbReference type="NCBI Taxonomy" id="28197"/>
    <lineage>
        <taxon>Bacteria</taxon>
        <taxon>Pseudomonadati</taxon>
        <taxon>Campylobacterota</taxon>
        <taxon>Epsilonproteobacteria</taxon>
        <taxon>Campylobacterales</taxon>
        <taxon>Arcobacteraceae</taxon>
        <taxon>Aliarcobacter</taxon>
    </lineage>
</organism>
<keyword evidence="9" id="KW-1133">Transmembrane helix</keyword>
<evidence type="ECO:0000259" key="10">
    <source>
        <dbReference type="PROSITE" id="PS50109"/>
    </source>
</evidence>
<dbReference type="Gene3D" id="3.30.565.10">
    <property type="entry name" value="Histidine kinase-like ATPase, C-terminal domain"/>
    <property type="match status" value="1"/>
</dbReference>
<feature type="domain" description="Histidine kinase" evidence="10">
    <location>
        <begin position="241"/>
        <end position="453"/>
    </location>
</feature>
<dbReference type="InterPro" id="IPR036097">
    <property type="entry name" value="HisK_dim/P_sf"/>
</dbReference>
<evidence type="ECO:0000256" key="7">
    <source>
        <dbReference type="ARBA" id="ARBA00022840"/>
    </source>
</evidence>
<dbReference type="InterPro" id="IPR036890">
    <property type="entry name" value="HATPase_C_sf"/>
</dbReference>
<dbReference type="InterPro" id="IPR004358">
    <property type="entry name" value="Sig_transdc_His_kin-like_C"/>
</dbReference>
<reference evidence="11" key="2">
    <citation type="journal article" date="2023" name="Microorganisms">
        <title>Genomic Characterization of Arcobacter butzleri Strains Isolated from Various Sources in Lithuania.</title>
        <authorList>
            <person name="Uljanovas D."/>
            <person name="Golz G."/>
            <person name="Fleischmann S."/>
            <person name="Kudirkiene E."/>
            <person name="Kasetiene N."/>
            <person name="Grineviciene A."/>
            <person name="Tamuleviciene E."/>
            <person name="Aksomaitiene J."/>
            <person name="Alter T."/>
            <person name="Malakauskas M."/>
        </authorList>
    </citation>
    <scope>NUCLEOTIDE SEQUENCE</scope>
    <source>
        <strain evidence="11">RCM39</strain>
    </source>
</reference>
<evidence type="ECO:0000256" key="9">
    <source>
        <dbReference type="SAM" id="Phobius"/>
    </source>
</evidence>
<dbReference type="InterPro" id="IPR005467">
    <property type="entry name" value="His_kinase_dom"/>
</dbReference>
<dbReference type="Gene3D" id="1.10.287.130">
    <property type="match status" value="1"/>
</dbReference>
<evidence type="ECO:0000256" key="8">
    <source>
        <dbReference type="ARBA" id="ARBA00023012"/>
    </source>
</evidence>
<dbReference type="InterPro" id="IPR003594">
    <property type="entry name" value="HATPase_dom"/>
</dbReference>
<protein>
    <recommendedName>
        <fullName evidence="2">histidine kinase</fullName>
        <ecNumber evidence="2">2.7.13.3</ecNumber>
    </recommendedName>
</protein>
<dbReference type="SUPFAM" id="SSF55874">
    <property type="entry name" value="ATPase domain of HSP90 chaperone/DNA topoisomerase II/histidine kinase"/>
    <property type="match status" value="1"/>
</dbReference>
<comment type="caution">
    <text evidence="11">The sequence shown here is derived from an EMBL/GenBank/DDBJ whole genome shotgun (WGS) entry which is preliminary data.</text>
</comment>
<dbReference type="EMBL" id="JAPZDC010000001">
    <property type="protein sequence ID" value="MDN5062815.1"/>
    <property type="molecule type" value="Genomic_DNA"/>
</dbReference>
<dbReference type="Pfam" id="PF02518">
    <property type="entry name" value="HATPase_c"/>
    <property type="match status" value="1"/>
</dbReference>
<comment type="catalytic activity">
    <reaction evidence="1">
        <text>ATP + protein L-histidine = ADP + protein N-phospho-L-histidine.</text>
        <dbReference type="EC" id="2.7.13.3"/>
    </reaction>
</comment>
<accession>A0AAW7PN48</accession>
<keyword evidence="3" id="KW-0597">Phosphoprotein</keyword>
<evidence type="ECO:0000256" key="4">
    <source>
        <dbReference type="ARBA" id="ARBA00022679"/>
    </source>
</evidence>
<sequence length="458" mass="53228">MKNLSIIIQIAIINIIVMSFFIGVFIYRNYTIVSNQLVLLEDEKIDSIVKTLTPIISINLTFGLEENIKELIKDNMQNHNEVIGIRILNSDKKIVYEEYKSDIKKARVYNIDLYDAILKTKIGDLNLYYTFSSIYSELLSEFNIFLFLITIFFILSLLISSLLIKFNLKPLKSLKDKMLNYSLDSKTIFEEENFKNEISLINNSAYKMIKKIEEEVEKRILYEKDIMQKTRLASMGEMLDNIAHQWRQPLMKINAILLNTDRNIELKNYDEKYLKDRLDDISNTVYFMSNTIETFREFLNPNKTKQEFKISESIEKSLKVLNTSLKGINIDIDKKEIFINQIESEFMQVIISILSNAIEIFNERNIENKLLSISIYDDEKNIFISIGDNAGGIDKNNLDKLFDPYFTTKHKTGGTGMGLYISKIIMMNSFNGDIKVEDSSLGAKFILNIPKQKGKEDE</sequence>
<evidence type="ECO:0000313" key="11">
    <source>
        <dbReference type="EMBL" id="MDN5062815.1"/>
    </source>
</evidence>
<dbReference type="GO" id="GO:0005524">
    <property type="term" value="F:ATP binding"/>
    <property type="evidence" value="ECO:0007669"/>
    <property type="project" value="UniProtKB-KW"/>
</dbReference>
<keyword evidence="4" id="KW-0808">Transferase</keyword>
<evidence type="ECO:0000256" key="3">
    <source>
        <dbReference type="ARBA" id="ARBA00022553"/>
    </source>
</evidence>